<dbReference type="PANTHER" id="PTHR24252">
    <property type="entry name" value="ACROSIN-RELATED"/>
    <property type="match status" value="1"/>
</dbReference>
<keyword evidence="5" id="KW-0353">Hemolymph clotting</keyword>
<evidence type="ECO:0000256" key="4">
    <source>
        <dbReference type="ARBA" id="ARBA00022801"/>
    </source>
</evidence>
<dbReference type="FunFam" id="2.40.10.10:FF:000120">
    <property type="entry name" value="Putative serine protease"/>
    <property type="match status" value="1"/>
</dbReference>
<feature type="chain" id="PRO_5008897245" description="limulus clotting factor C" evidence="11">
    <location>
        <begin position="22"/>
        <end position="293"/>
    </location>
</feature>
<evidence type="ECO:0000256" key="7">
    <source>
        <dbReference type="ARBA" id="ARBA00023157"/>
    </source>
</evidence>
<dbReference type="GO" id="GO:0004252">
    <property type="term" value="F:serine-type endopeptidase activity"/>
    <property type="evidence" value="ECO:0007669"/>
    <property type="project" value="InterPro"/>
</dbReference>
<evidence type="ECO:0000256" key="6">
    <source>
        <dbReference type="ARBA" id="ARBA00022825"/>
    </source>
</evidence>
<dbReference type="InterPro" id="IPR033116">
    <property type="entry name" value="TRYPSIN_SER"/>
</dbReference>
<protein>
    <recommendedName>
        <fullName evidence="9">limulus clotting factor C</fullName>
        <ecNumber evidence="9">3.4.21.84</ecNumber>
    </recommendedName>
</protein>
<keyword evidence="2 10" id="KW-0645">Protease</keyword>
<dbReference type="PROSITE" id="PS50240">
    <property type="entry name" value="TRYPSIN_DOM"/>
    <property type="match status" value="1"/>
</dbReference>
<dbReference type="Proteomes" id="UP000186922">
    <property type="component" value="Unassembled WGS sequence"/>
</dbReference>
<feature type="signal peptide" evidence="11">
    <location>
        <begin position="1"/>
        <end position="21"/>
    </location>
</feature>
<proteinExistence type="predicted"/>
<evidence type="ECO:0000256" key="8">
    <source>
        <dbReference type="ARBA" id="ARBA00052079"/>
    </source>
</evidence>
<dbReference type="GO" id="GO:0042381">
    <property type="term" value="P:hemolymph coagulation"/>
    <property type="evidence" value="ECO:0007669"/>
    <property type="project" value="UniProtKB-KW"/>
</dbReference>
<sequence length="293" mass="31858">MAVHGTAVFFTLVCVLVAVGAQQCGRQAIQPVIPIRGSANDRIIGGTDARPHSWPWQAMYMHQRKGQNGHFFHCGGTVVGRWWVLTAAHCCDLPPSMNVTGTSVVVGQHDQSNPNEPFKTRKEIAETIIHPSYNKPTPINNDICMLRMKEPIEFNNHVSPICLPPNSNELPVGTKCWITGWGNTNNNNSQPAVIPNALQQVDVKVVKKSTCNAAYYGLVTSKMVCVQEEGKGSCNGDSGGPLQCKDSTGKWVLYGDTSFGSAQACVSKRHPSVYCSVAAELDWVLETMSKHPG</sequence>
<dbReference type="PANTHER" id="PTHR24252:SF7">
    <property type="entry name" value="HYALIN"/>
    <property type="match status" value="1"/>
</dbReference>
<dbReference type="GO" id="GO:0006508">
    <property type="term" value="P:proteolysis"/>
    <property type="evidence" value="ECO:0007669"/>
    <property type="project" value="UniProtKB-KW"/>
</dbReference>
<dbReference type="AlphaFoldDB" id="A0A1D1UI06"/>
<dbReference type="CDD" id="cd00190">
    <property type="entry name" value="Tryp_SPc"/>
    <property type="match status" value="1"/>
</dbReference>
<dbReference type="EMBL" id="BDGG01000001">
    <property type="protein sequence ID" value="GAU88140.1"/>
    <property type="molecule type" value="Genomic_DNA"/>
</dbReference>
<dbReference type="SUPFAM" id="SSF50494">
    <property type="entry name" value="Trypsin-like serine proteases"/>
    <property type="match status" value="1"/>
</dbReference>
<keyword evidence="6 10" id="KW-0720">Serine protease</keyword>
<reference evidence="13 14" key="1">
    <citation type="journal article" date="2016" name="Nat. Commun.">
        <title>Extremotolerant tardigrade genome and improved radiotolerance of human cultured cells by tardigrade-unique protein.</title>
        <authorList>
            <person name="Hashimoto T."/>
            <person name="Horikawa D.D."/>
            <person name="Saito Y."/>
            <person name="Kuwahara H."/>
            <person name="Kozuka-Hata H."/>
            <person name="Shin-I T."/>
            <person name="Minakuchi Y."/>
            <person name="Ohishi K."/>
            <person name="Motoyama A."/>
            <person name="Aizu T."/>
            <person name="Enomoto A."/>
            <person name="Kondo K."/>
            <person name="Tanaka S."/>
            <person name="Hara Y."/>
            <person name="Koshikawa S."/>
            <person name="Sagara H."/>
            <person name="Miura T."/>
            <person name="Yokobori S."/>
            <person name="Miyagawa K."/>
            <person name="Suzuki Y."/>
            <person name="Kubo T."/>
            <person name="Oyama M."/>
            <person name="Kohara Y."/>
            <person name="Fujiyama A."/>
            <person name="Arakawa K."/>
            <person name="Katayama T."/>
            <person name="Toyoda A."/>
            <person name="Kunieda T."/>
        </authorList>
    </citation>
    <scope>NUCLEOTIDE SEQUENCE [LARGE SCALE GENOMIC DNA]</scope>
    <source>
        <strain evidence="13 14">YOKOZUNA-1</strain>
    </source>
</reference>
<comment type="caution">
    <text evidence="13">The sequence shown here is derived from an EMBL/GenBank/DDBJ whole genome shotgun (WGS) entry which is preliminary data.</text>
</comment>
<evidence type="ECO:0000256" key="10">
    <source>
        <dbReference type="RuleBase" id="RU363034"/>
    </source>
</evidence>
<evidence type="ECO:0000256" key="5">
    <source>
        <dbReference type="ARBA" id="ARBA00022820"/>
    </source>
</evidence>
<comment type="catalytic activity">
    <reaction evidence="8">
        <text>Selective cleavage of 103-Arg-|-Ser-104 and 124-Ile-|-Ile-125 bonds in Limulus clotting factor B to form activated factor B. Cleavage of -Pro-Arg-|-Xaa- bonds in synthetic substrates.</text>
        <dbReference type="EC" id="3.4.21.84"/>
    </reaction>
</comment>
<keyword evidence="1" id="KW-0768">Sushi</keyword>
<dbReference type="InterPro" id="IPR009003">
    <property type="entry name" value="Peptidase_S1_PA"/>
</dbReference>
<evidence type="ECO:0000256" key="3">
    <source>
        <dbReference type="ARBA" id="ARBA00022729"/>
    </source>
</evidence>
<evidence type="ECO:0000256" key="2">
    <source>
        <dbReference type="ARBA" id="ARBA00022670"/>
    </source>
</evidence>
<dbReference type="Gene3D" id="2.40.10.10">
    <property type="entry name" value="Trypsin-like serine proteases"/>
    <property type="match status" value="1"/>
</dbReference>
<evidence type="ECO:0000256" key="11">
    <source>
        <dbReference type="SAM" id="SignalP"/>
    </source>
</evidence>
<dbReference type="EC" id="3.4.21.84" evidence="9"/>
<dbReference type="Pfam" id="PF00089">
    <property type="entry name" value="Trypsin"/>
    <property type="match status" value="1"/>
</dbReference>
<keyword evidence="14" id="KW-1185">Reference proteome</keyword>
<keyword evidence="7" id="KW-1015">Disulfide bond</keyword>
<dbReference type="SMART" id="SM00020">
    <property type="entry name" value="Tryp_SPc"/>
    <property type="match status" value="1"/>
</dbReference>
<dbReference type="InterPro" id="IPR043504">
    <property type="entry name" value="Peptidase_S1_PA_chymotrypsin"/>
</dbReference>
<dbReference type="InterPro" id="IPR001314">
    <property type="entry name" value="Peptidase_S1A"/>
</dbReference>
<dbReference type="OrthoDB" id="10059102at2759"/>
<keyword evidence="3 11" id="KW-0732">Signal</keyword>
<dbReference type="InterPro" id="IPR018114">
    <property type="entry name" value="TRYPSIN_HIS"/>
</dbReference>
<gene>
    <name evidence="13" type="primary">RvY_00889-1</name>
    <name evidence="13" type="synonym">RvY_00889.1</name>
    <name evidence="13" type="ORF">RvY_00889</name>
</gene>
<name>A0A1D1UI06_RAMVA</name>
<accession>A0A1D1UI06</accession>
<dbReference type="PRINTS" id="PR00722">
    <property type="entry name" value="CHYMOTRYPSIN"/>
</dbReference>
<keyword evidence="4 10" id="KW-0378">Hydrolase</keyword>
<dbReference type="InterPro" id="IPR001254">
    <property type="entry name" value="Trypsin_dom"/>
</dbReference>
<feature type="domain" description="Peptidase S1" evidence="12">
    <location>
        <begin position="43"/>
        <end position="289"/>
    </location>
</feature>
<evidence type="ECO:0000313" key="14">
    <source>
        <dbReference type="Proteomes" id="UP000186922"/>
    </source>
</evidence>
<dbReference type="PROSITE" id="PS00134">
    <property type="entry name" value="TRYPSIN_HIS"/>
    <property type="match status" value="1"/>
</dbReference>
<evidence type="ECO:0000256" key="9">
    <source>
        <dbReference type="ARBA" id="ARBA00066707"/>
    </source>
</evidence>
<dbReference type="STRING" id="947166.A0A1D1UI06"/>
<dbReference type="PROSITE" id="PS00135">
    <property type="entry name" value="TRYPSIN_SER"/>
    <property type="match status" value="1"/>
</dbReference>
<organism evidence="13 14">
    <name type="scientific">Ramazzottius varieornatus</name>
    <name type="common">Water bear</name>
    <name type="synonym">Tardigrade</name>
    <dbReference type="NCBI Taxonomy" id="947166"/>
    <lineage>
        <taxon>Eukaryota</taxon>
        <taxon>Metazoa</taxon>
        <taxon>Ecdysozoa</taxon>
        <taxon>Tardigrada</taxon>
        <taxon>Eutardigrada</taxon>
        <taxon>Parachela</taxon>
        <taxon>Hypsibioidea</taxon>
        <taxon>Ramazzottiidae</taxon>
        <taxon>Ramazzottius</taxon>
    </lineage>
</organism>
<evidence type="ECO:0000256" key="1">
    <source>
        <dbReference type="ARBA" id="ARBA00022659"/>
    </source>
</evidence>
<evidence type="ECO:0000313" key="13">
    <source>
        <dbReference type="EMBL" id="GAU88140.1"/>
    </source>
</evidence>
<evidence type="ECO:0000259" key="12">
    <source>
        <dbReference type="PROSITE" id="PS50240"/>
    </source>
</evidence>